<name>A0ABS1UVY6_9ACTN</name>
<keyword evidence="2" id="KW-1185">Reference proteome</keyword>
<organism evidence="1 2">
    <name type="scientific">Micromonospora fiedleri</name>
    <dbReference type="NCBI Taxonomy" id="1157498"/>
    <lineage>
        <taxon>Bacteria</taxon>
        <taxon>Bacillati</taxon>
        <taxon>Actinomycetota</taxon>
        <taxon>Actinomycetes</taxon>
        <taxon>Micromonosporales</taxon>
        <taxon>Micromonosporaceae</taxon>
        <taxon>Micromonospora</taxon>
    </lineage>
</organism>
<evidence type="ECO:0000313" key="1">
    <source>
        <dbReference type="EMBL" id="MBL6280349.1"/>
    </source>
</evidence>
<dbReference type="Proteomes" id="UP000661193">
    <property type="component" value="Unassembled WGS sequence"/>
</dbReference>
<comment type="caution">
    <text evidence="1">The sequence shown here is derived from an EMBL/GenBank/DDBJ whole genome shotgun (WGS) entry which is preliminary data.</text>
</comment>
<protein>
    <submittedName>
        <fullName evidence="1">Uncharacterized protein</fullName>
    </submittedName>
</protein>
<gene>
    <name evidence="1" type="ORF">JMF97_29735</name>
</gene>
<dbReference type="RefSeq" id="WP_102659728.1">
    <property type="nucleotide sequence ID" value="NZ_JAETXL010000019.1"/>
</dbReference>
<sequence>MITGYDTVLVTSAPVDAGIRGMLDDLHGRWPNMVVALGGEQVGPFLPWRSTHTQVPAGAGEVYVARDTQMERRWDDVGYSLMEQAEGPFAVH</sequence>
<proteinExistence type="predicted"/>
<evidence type="ECO:0000313" key="2">
    <source>
        <dbReference type="Proteomes" id="UP000661193"/>
    </source>
</evidence>
<dbReference type="EMBL" id="JAETXL010000019">
    <property type="protein sequence ID" value="MBL6280349.1"/>
    <property type="molecule type" value="Genomic_DNA"/>
</dbReference>
<accession>A0ABS1UVY6</accession>
<reference evidence="1 2" key="1">
    <citation type="submission" date="2021-01" db="EMBL/GenBank/DDBJ databases">
        <title>Genome sequencing of Micromonospora fiedleri MG-37.</title>
        <authorList>
            <person name="Moreland P.E.J."/>
            <person name="Stach J.E.M."/>
        </authorList>
    </citation>
    <scope>NUCLEOTIDE SEQUENCE [LARGE SCALE GENOMIC DNA]</scope>
    <source>
        <strain evidence="1 2">MG-37</strain>
    </source>
</reference>